<keyword evidence="3" id="KW-1185">Reference proteome</keyword>
<dbReference type="AlphaFoldDB" id="A0A1M5V7H5"/>
<gene>
    <name evidence="2" type="ORF">SAMN02745135_01787</name>
</gene>
<dbReference type="Proteomes" id="UP000183967">
    <property type="component" value="Unassembled WGS sequence"/>
</dbReference>
<feature type="transmembrane region" description="Helical" evidence="1">
    <location>
        <begin position="6"/>
        <end position="26"/>
    </location>
</feature>
<dbReference type="EMBL" id="FQXO01000051">
    <property type="protein sequence ID" value="SHH71175.1"/>
    <property type="molecule type" value="Genomic_DNA"/>
</dbReference>
<organism evidence="2 3">
    <name type="scientific">Caloranaerobacter azorensis DSM 13643</name>
    <dbReference type="NCBI Taxonomy" id="1121264"/>
    <lineage>
        <taxon>Bacteria</taxon>
        <taxon>Bacillati</taxon>
        <taxon>Bacillota</taxon>
        <taxon>Tissierellia</taxon>
        <taxon>Tissierellales</taxon>
        <taxon>Thermohalobacteraceae</taxon>
        <taxon>Caloranaerobacter</taxon>
    </lineage>
</organism>
<keyword evidence="1" id="KW-0472">Membrane</keyword>
<protein>
    <submittedName>
        <fullName evidence="2">Uncharacterized protein</fullName>
    </submittedName>
</protein>
<name>A0A1M5V7H5_9FIRM</name>
<evidence type="ECO:0000313" key="3">
    <source>
        <dbReference type="Proteomes" id="UP000183967"/>
    </source>
</evidence>
<evidence type="ECO:0000256" key="1">
    <source>
        <dbReference type="SAM" id="Phobius"/>
    </source>
</evidence>
<evidence type="ECO:0000313" key="2">
    <source>
        <dbReference type="EMBL" id="SHH71175.1"/>
    </source>
</evidence>
<keyword evidence="1" id="KW-0812">Transmembrane</keyword>
<sequence>MKKYFKIIICLFLFIVLITFGWYVFLSNKSMKQIPKRAKFVFNENIDNNGVVNYKKC</sequence>
<accession>A0A1M5V7H5</accession>
<reference evidence="3" key="1">
    <citation type="submission" date="2016-11" db="EMBL/GenBank/DDBJ databases">
        <authorList>
            <person name="Varghese N."/>
            <person name="Submissions S."/>
        </authorList>
    </citation>
    <scope>NUCLEOTIDE SEQUENCE [LARGE SCALE GENOMIC DNA]</scope>
    <source>
        <strain evidence="3">DSM 13643</strain>
    </source>
</reference>
<dbReference type="RefSeq" id="WP_156099362.1">
    <property type="nucleotide sequence ID" value="NZ_FQXO01000051.1"/>
</dbReference>
<proteinExistence type="predicted"/>
<keyword evidence="1" id="KW-1133">Transmembrane helix</keyword>